<keyword evidence="2" id="KW-1185">Reference proteome</keyword>
<dbReference type="PROSITE" id="PS51257">
    <property type="entry name" value="PROKAR_LIPOPROTEIN"/>
    <property type="match status" value="1"/>
</dbReference>
<dbReference type="EMBL" id="JADKPN010000011">
    <property type="protein sequence ID" value="MBF4764802.1"/>
    <property type="molecule type" value="Genomic_DNA"/>
</dbReference>
<accession>A0A930YFD3</accession>
<protein>
    <submittedName>
        <fullName evidence="1">Uncharacterized protein</fullName>
    </submittedName>
</protein>
<reference evidence="1" key="1">
    <citation type="submission" date="2020-11" db="EMBL/GenBank/DDBJ databases">
        <title>Nocardioides sp. nov., isolated from Soil of Cynanchum wilfordii Hemsley rhizosphere.</title>
        <authorList>
            <person name="Lee J.-S."/>
            <person name="Suh M.K."/>
            <person name="Kim J.-S."/>
        </authorList>
    </citation>
    <scope>NUCLEOTIDE SEQUENCE</scope>
    <source>
        <strain evidence="1">KCTC 19275</strain>
    </source>
</reference>
<organism evidence="1 2">
    <name type="scientific">Nocardioides islandensis</name>
    <dbReference type="NCBI Taxonomy" id="433663"/>
    <lineage>
        <taxon>Bacteria</taxon>
        <taxon>Bacillati</taxon>
        <taxon>Actinomycetota</taxon>
        <taxon>Actinomycetes</taxon>
        <taxon>Propionibacteriales</taxon>
        <taxon>Nocardioidaceae</taxon>
        <taxon>Nocardioides</taxon>
    </lineage>
</organism>
<dbReference type="AlphaFoldDB" id="A0A930YFD3"/>
<proteinExistence type="predicted"/>
<sequence>MRVVGVVALVLVGILTGCTSDSGPAAGHVSKRVVRTDLPLGPQPLTLRRPEGLVELYPWHACSSTNGCWGADHPPDDPPLTAAEGSVAFSFPQDGWVFEAAFTYPGAGRCGRTAHESLEAGDDGTYVVAAPGAAGTWDVTVSGRSDEGGSLMATFRWTTAASDPGTDVVGDLTFLWPQRGVTSPPVLTLRGLAEDPPFAEAELILPDHPDIAPYVLHLGAFGCPGDGVVDLAQDDQLVGSRVLPGLHATERVEVHLFFGDDEYVGTSVWPDDYLSHGSVQQRLTWDPALPAWDGSP</sequence>
<evidence type="ECO:0000313" key="2">
    <source>
        <dbReference type="Proteomes" id="UP000640489"/>
    </source>
</evidence>
<dbReference type="RefSeq" id="WP_194707987.1">
    <property type="nucleotide sequence ID" value="NZ_JADKPN010000011.1"/>
</dbReference>
<gene>
    <name evidence="1" type="ORF">ISU07_16840</name>
</gene>
<name>A0A930YFD3_9ACTN</name>
<evidence type="ECO:0000313" key="1">
    <source>
        <dbReference type="EMBL" id="MBF4764802.1"/>
    </source>
</evidence>
<dbReference type="Proteomes" id="UP000640489">
    <property type="component" value="Unassembled WGS sequence"/>
</dbReference>
<comment type="caution">
    <text evidence="1">The sequence shown here is derived from an EMBL/GenBank/DDBJ whole genome shotgun (WGS) entry which is preliminary data.</text>
</comment>